<dbReference type="OrthoDB" id="9808936at2"/>
<dbReference type="EC" id="2.4.1.227" evidence="10"/>
<protein>
    <recommendedName>
        <fullName evidence="10">UDP-N-acetylglucosamine--N-acetylmuramyl-(pentapeptide) pyrophosphoryl-undecaprenol N-acetylglucosamine transferase</fullName>
        <ecNumber evidence="10">2.4.1.227</ecNumber>
    </recommendedName>
    <alternativeName>
        <fullName evidence="10">Undecaprenyl-PP-MurNAc-pentapeptide-UDPGlcNAc GlcNAc transferase</fullName>
    </alternativeName>
</protein>
<comment type="pathway">
    <text evidence="10">Cell wall biogenesis; peptidoglycan biosynthesis.</text>
</comment>
<dbReference type="InterPro" id="IPR004276">
    <property type="entry name" value="GlycoTrans_28_N"/>
</dbReference>
<sequence>MIAPLLVIAAGGTGGHMFPAQSLAEVMLARGWRVKLSTDERGARYTQGFPHEVVIEQVPSATFARGGLVAKARVPLRIAAGTLSARRGFRRDRPAAVVGFGGYPSIPALAAAVLMGLPRMIHEQNGVLGRVNQLFARRVAGIACGTWPTDVPAGVTATHVGNPVRAAILERAGAPYMPPGPHPVSVLVIGGSQGARILSETVPPALAALDGELRRHLRVSHQARAEDAEAVAAQYAEAGIDAEVQPFFHDVPARMAEAQLVISRSGASSIADLSVIGRPAILIPFAAAAADHQTANARGLAEAGAAEIVTEAELSPARLSDCVAGILSDPARATAMAEAALALGKPDAAQELADMVETLAGQEPKERA</sequence>
<keyword evidence="8 10" id="KW-0131">Cell cycle</keyword>
<dbReference type="PANTHER" id="PTHR21015:SF22">
    <property type="entry name" value="GLYCOSYLTRANSFERASE"/>
    <property type="match status" value="1"/>
</dbReference>
<feature type="binding site" evidence="10">
    <location>
        <position position="293"/>
    </location>
    <ligand>
        <name>UDP-N-acetyl-alpha-D-glucosamine</name>
        <dbReference type="ChEBI" id="CHEBI:57705"/>
    </ligand>
</feature>
<dbReference type="GO" id="GO:0071555">
    <property type="term" value="P:cell wall organization"/>
    <property type="evidence" value="ECO:0007669"/>
    <property type="project" value="UniProtKB-KW"/>
</dbReference>
<dbReference type="Gene3D" id="3.40.50.2000">
    <property type="entry name" value="Glycogen Phosphorylase B"/>
    <property type="match status" value="2"/>
</dbReference>
<keyword evidence="14" id="KW-1185">Reference proteome</keyword>
<evidence type="ECO:0000256" key="3">
    <source>
        <dbReference type="ARBA" id="ARBA00022676"/>
    </source>
</evidence>
<evidence type="ECO:0000259" key="12">
    <source>
        <dbReference type="Pfam" id="PF04101"/>
    </source>
</evidence>
<comment type="function">
    <text evidence="10">Cell wall formation. Catalyzes the transfer of a GlcNAc subunit on undecaprenyl-pyrophosphoryl-MurNAc-pentapeptide (lipid intermediate I) to form undecaprenyl-pyrophosphoryl-MurNAc-(pentapeptide)GlcNAc (lipid intermediate II).</text>
</comment>
<comment type="similarity">
    <text evidence="10">Belongs to the glycosyltransferase 28 family. MurG subfamily.</text>
</comment>
<evidence type="ECO:0000256" key="6">
    <source>
        <dbReference type="ARBA" id="ARBA00022984"/>
    </source>
</evidence>
<feature type="domain" description="Glycosyl transferase family 28 C-terminal" evidence="12">
    <location>
        <begin position="186"/>
        <end position="352"/>
    </location>
</feature>
<evidence type="ECO:0000259" key="11">
    <source>
        <dbReference type="Pfam" id="PF03033"/>
    </source>
</evidence>
<accession>A0A0L1JTY6</accession>
<evidence type="ECO:0000256" key="9">
    <source>
        <dbReference type="ARBA" id="ARBA00023316"/>
    </source>
</evidence>
<evidence type="ECO:0000256" key="2">
    <source>
        <dbReference type="ARBA" id="ARBA00022618"/>
    </source>
</evidence>
<dbReference type="PATRIC" id="fig|1317121.7.peg.85"/>
<dbReference type="GO" id="GO:0050511">
    <property type="term" value="F:undecaprenyldiphospho-muramoylpentapeptide beta-N-acetylglucosaminyltransferase activity"/>
    <property type="evidence" value="ECO:0007669"/>
    <property type="project" value="UniProtKB-UniRule"/>
</dbReference>
<dbReference type="NCBIfam" id="TIGR01133">
    <property type="entry name" value="murG"/>
    <property type="match status" value="1"/>
</dbReference>
<feature type="domain" description="Glycosyltransferase family 28 N-terminal" evidence="11">
    <location>
        <begin position="7"/>
        <end position="142"/>
    </location>
</feature>
<keyword evidence="5 10" id="KW-0133">Cell shape</keyword>
<evidence type="ECO:0000313" key="13">
    <source>
        <dbReference type="EMBL" id="KNG95152.1"/>
    </source>
</evidence>
<dbReference type="InterPro" id="IPR007235">
    <property type="entry name" value="Glyco_trans_28_C"/>
</dbReference>
<name>A0A0L1JTY6_9RHOB</name>
<feature type="binding site" evidence="10">
    <location>
        <begin position="13"/>
        <end position="15"/>
    </location>
    <ligand>
        <name>UDP-N-acetyl-alpha-D-glucosamine</name>
        <dbReference type="ChEBI" id="CHEBI:57705"/>
    </ligand>
</feature>
<dbReference type="GO" id="GO:0051991">
    <property type="term" value="F:UDP-N-acetyl-D-glucosamine:N-acetylmuramoyl-L-alanyl-D-glutamyl-meso-2,6-diaminopimelyl-D-alanyl-D-alanine-diphosphoundecaprenol 4-beta-N-acetylglucosaminlytransferase activity"/>
    <property type="evidence" value="ECO:0007669"/>
    <property type="project" value="RHEA"/>
</dbReference>
<keyword evidence="1 10" id="KW-1003">Cell membrane</keyword>
<dbReference type="InterPro" id="IPR006009">
    <property type="entry name" value="GlcNAc_MurG"/>
</dbReference>
<dbReference type="Pfam" id="PF04101">
    <property type="entry name" value="Glyco_tran_28_C"/>
    <property type="match status" value="1"/>
</dbReference>
<organism evidence="13 14">
    <name type="scientific">Pseudaestuariivita atlantica</name>
    <dbReference type="NCBI Taxonomy" id="1317121"/>
    <lineage>
        <taxon>Bacteria</taxon>
        <taxon>Pseudomonadati</taxon>
        <taxon>Pseudomonadota</taxon>
        <taxon>Alphaproteobacteria</taxon>
        <taxon>Rhodobacterales</taxon>
        <taxon>Paracoccaceae</taxon>
        <taxon>Pseudaestuariivita</taxon>
    </lineage>
</organism>
<keyword evidence="6 10" id="KW-0573">Peptidoglycan synthesis</keyword>
<dbReference type="HAMAP" id="MF_00033">
    <property type="entry name" value="MurG"/>
    <property type="match status" value="1"/>
</dbReference>
<comment type="caution">
    <text evidence="10">Lacks conserved residue(s) required for the propagation of feature annotation.</text>
</comment>
<keyword evidence="3 10" id="KW-0328">Glycosyltransferase</keyword>
<feature type="binding site" evidence="10">
    <location>
        <position position="125"/>
    </location>
    <ligand>
        <name>UDP-N-acetyl-alpha-D-glucosamine</name>
        <dbReference type="ChEBI" id="CHEBI:57705"/>
    </ligand>
</feature>
<feature type="binding site" evidence="10">
    <location>
        <position position="192"/>
    </location>
    <ligand>
        <name>UDP-N-acetyl-alpha-D-glucosamine</name>
        <dbReference type="ChEBI" id="CHEBI:57705"/>
    </ligand>
</feature>
<evidence type="ECO:0000313" key="14">
    <source>
        <dbReference type="Proteomes" id="UP000036938"/>
    </source>
</evidence>
<evidence type="ECO:0000256" key="4">
    <source>
        <dbReference type="ARBA" id="ARBA00022679"/>
    </source>
</evidence>
<dbReference type="Proteomes" id="UP000036938">
    <property type="component" value="Unassembled WGS sequence"/>
</dbReference>
<dbReference type="SUPFAM" id="SSF53756">
    <property type="entry name" value="UDP-Glycosyltransferase/glycogen phosphorylase"/>
    <property type="match status" value="1"/>
</dbReference>
<dbReference type="AlphaFoldDB" id="A0A0L1JTY6"/>
<dbReference type="EMBL" id="AQQZ01000001">
    <property type="protein sequence ID" value="KNG95152.1"/>
    <property type="molecule type" value="Genomic_DNA"/>
</dbReference>
<dbReference type="CDD" id="cd03785">
    <property type="entry name" value="GT28_MurG"/>
    <property type="match status" value="1"/>
</dbReference>
<evidence type="ECO:0000256" key="5">
    <source>
        <dbReference type="ARBA" id="ARBA00022960"/>
    </source>
</evidence>
<reference evidence="13 14" key="1">
    <citation type="journal article" date="2015" name="Int. J. Syst. Evol. Microbiol.">
        <title>Aestuariivita atlantica sp. nov., isolated from deep sea sediment of the Atlantic Ocean.</title>
        <authorList>
            <person name="Li G."/>
            <person name="Lai Q."/>
            <person name="Du Y."/>
            <person name="Liu X."/>
            <person name="Sun F."/>
            <person name="Shao Z."/>
        </authorList>
    </citation>
    <scope>NUCLEOTIDE SEQUENCE [LARGE SCALE GENOMIC DNA]</scope>
    <source>
        <strain evidence="13 14">22II-S11-z3</strain>
    </source>
</reference>
<feature type="binding site" evidence="10">
    <location>
        <position position="165"/>
    </location>
    <ligand>
        <name>UDP-N-acetyl-alpha-D-glucosamine</name>
        <dbReference type="ChEBI" id="CHEBI:57705"/>
    </ligand>
</feature>
<dbReference type="UniPathway" id="UPA00219"/>
<evidence type="ECO:0000256" key="7">
    <source>
        <dbReference type="ARBA" id="ARBA00023136"/>
    </source>
</evidence>
<comment type="catalytic activity">
    <reaction evidence="10">
        <text>di-trans,octa-cis-undecaprenyl diphospho-N-acetyl-alpha-D-muramoyl-L-alanyl-D-glutamyl-meso-2,6-diaminopimeloyl-D-alanyl-D-alanine + UDP-N-acetyl-alpha-D-glucosamine = di-trans,octa-cis-undecaprenyl diphospho-[N-acetyl-alpha-D-glucosaminyl-(1-&gt;4)]-N-acetyl-alpha-D-muramoyl-L-alanyl-D-glutamyl-meso-2,6-diaminopimeloyl-D-alanyl-D-alanine + UDP + H(+)</text>
        <dbReference type="Rhea" id="RHEA:31227"/>
        <dbReference type="ChEBI" id="CHEBI:15378"/>
        <dbReference type="ChEBI" id="CHEBI:57705"/>
        <dbReference type="ChEBI" id="CHEBI:58223"/>
        <dbReference type="ChEBI" id="CHEBI:61387"/>
        <dbReference type="ChEBI" id="CHEBI:61388"/>
        <dbReference type="EC" id="2.4.1.227"/>
    </reaction>
</comment>
<proteinExistence type="inferred from homology"/>
<dbReference type="GO" id="GO:0051301">
    <property type="term" value="P:cell division"/>
    <property type="evidence" value="ECO:0007669"/>
    <property type="project" value="UniProtKB-KW"/>
</dbReference>
<comment type="caution">
    <text evidence="13">The sequence shown here is derived from an EMBL/GenBank/DDBJ whole genome shotgun (WGS) entry which is preliminary data.</text>
</comment>
<dbReference type="RefSeq" id="WP_050528866.1">
    <property type="nucleotide sequence ID" value="NZ_AQQZ01000001.1"/>
</dbReference>
<dbReference type="GO" id="GO:0008360">
    <property type="term" value="P:regulation of cell shape"/>
    <property type="evidence" value="ECO:0007669"/>
    <property type="project" value="UniProtKB-KW"/>
</dbReference>
<dbReference type="GO" id="GO:0005975">
    <property type="term" value="P:carbohydrate metabolic process"/>
    <property type="evidence" value="ECO:0007669"/>
    <property type="project" value="InterPro"/>
</dbReference>
<keyword evidence="4 10" id="KW-0808">Transferase</keyword>
<gene>
    <name evidence="10" type="primary">murG</name>
    <name evidence="13" type="ORF">ATO11_00415</name>
</gene>
<dbReference type="Pfam" id="PF03033">
    <property type="entry name" value="Glyco_transf_28"/>
    <property type="match status" value="1"/>
</dbReference>
<dbReference type="GO" id="GO:0005886">
    <property type="term" value="C:plasma membrane"/>
    <property type="evidence" value="ECO:0007669"/>
    <property type="project" value="UniProtKB-SubCell"/>
</dbReference>
<dbReference type="STRING" id="1317121.ATO11_00415"/>
<dbReference type="PANTHER" id="PTHR21015">
    <property type="entry name" value="UDP-N-ACETYLGLUCOSAMINE--N-ACETYLMURAMYL-(PENTAPEPTIDE) PYROPHOSPHORYL-UNDECAPRENOL N-ACETYLGLUCOSAMINE TRANSFERASE 1"/>
    <property type="match status" value="1"/>
</dbReference>
<keyword evidence="9 10" id="KW-0961">Cell wall biogenesis/degradation</keyword>
<evidence type="ECO:0000256" key="8">
    <source>
        <dbReference type="ARBA" id="ARBA00023306"/>
    </source>
</evidence>
<keyword evidence="7 10" id="KW-0472">Membrane</keyword>
<evidence type="ECO:0000256" key="10">
    <source>
        <dbReference type="HAMAP-Rule" id="MF_00033"/>
    </source>
</evidence>
<comment type="subcellular location">
    <subcellularLocation>
        <location evidence="10">Cell membrane</location>
        <topology evidence="10">Peripheral membrane protein</topology>
        <orientation evidence="10">Cytoplasmic side</orientation>
    </subcellularLocation>
</comment>
<keyword evidence="2 10" id="KW-0132">Cell division</keyword>
<dbReference type="GO" id="GO:0009252">
    <property type="term" value="P:peptidoglycan biosynthetic process"/>
    <property type="evidence" value="ECO:0007669"/>
    <property type="project" value="UniProtKB-UniRule"/>
</dbReference>
<evidence type="ECO:0000256" key="1">
    <source>
        <dbReference type="ARBA" id="ARBA00022475"/>
    </source>
</evidence>